<sequence>MSPVSTTLIATLLTMLRSVDVEEFARVCMDYSRDCERRAALCDTNVVVMHRSCPKTCQLCEDERDGATAVAAAHPAKSIAKSHSPPSVLFPLKPLPREIRETSSATKSRRPSKKCRDIADDCEETLDLCDDPSFKKTMKKQCAKSCGYCRPSSSASRKSGSKKGGDRISGLAGEFGTLQNRKLSKGSKAKEIDGISISQLVKMIRKAEEKIENPACADMAYDCPIKAGLCGNARYSKLMLKMCRRTCNLCTTSSSTATTT</sequence>
<organism evidence="2 3">
    <name type="scientific">Pristionchus pacificus</name>
    <name type="common">Parasitic nematode worm</name>
    <dbReference type="NCBI Taxonomy" id="54126"/>
    <lineage>
        <taxon>Eukaryota</taxon>
        <taxon>Metazoa</taxon>
        <taxon>Ecdysozoa</taxon>
        <taxon>Nematoda</taxon>
        <taxon>Chromadorea</taxon>
        <taxon>Rhabditida</taxon>
        <taxon>Rhabditina</taxon>
        <taxon>Diplogasteromorpha</taxon>
        <taxon>Diplogasteroidea</taxon>
        <taxon>Neodiplogasteridae</taxon>
        <taxon>Pristionchus</taxon>
    </lineage>
</organism>
<dbReference type="InterPro" id="IPR003582">
    <property type="entry name" value="ShKT_dom"/>
</dbReference>
<feature type="disulfide bond" evidence="1">
    <location>
        <begin position="216"/>
        <end position="250"/>
    </location>
</feature>
<dbReference type="Pfam" id="PF01549">
    <property type="entry name" value="ShK"/>
    <property type="match status" value="3"/>
</dbReference>
<accession>A0A8R1UH73</accession>
<keyword evidence="3" id="KW-1185">Reference proteome</keyword>
<keyword evidence="1" id="KW-1015">Disulfide bond</keyword>
<dbReference type="OrthoDB" id="5814005at2759"/>
<dbReference type="EnsemblMetazoa" id="PPA20802.1">
    <property type="protein sequence ID" value="PPA20802.1"/>
    <property type="gene ID" value="WBGene00110356"/>
</dbReference>
<evidence type="ECO:0000313" key="2">
    <source>
        <dbReference type="EnsemblMetazoa" id="PPA20802.1"/>
    </source>
</evidence>
<protein>
    <submittedName>
        <fullName evidence="2">ShK domain-containing protein</fullName>
    </submittedName>
</protein>
<dbReference type="PANTHER" id="PTHR46219:SF5">
    <property type="entry name" value="SHKT DOMAIN-CONTAINING PROTEIN"/>
    <property type="match status" value="1"/>
</dbReference>
<dbReference type="Proteomes" id="UP000005239">
    <property type="component" value="Unassembled WGS sequence"/>
</dbReference>
<dbReference type="OMA" id="IENPACA"/>
<name>A0A454XY99_PRIPA</name>
<evidence type="ECO:0000313" key="3">
    <source>
        <dbReference type="Proteomes" id="UP000005239"/>
    </source>
</evidence>
<accession>A0A454XY99</accession>
<reference evidence="3" key="1">
    <citation type="journal article" date="2008" name="Nat. Genet.">
        <title>The Pristionchus pacificus genome provides a unique perspective on nematode lifestyle and parasitism.</title>
        <authorList>
            <person name="Dieterich C."/>
            <person name="Clifton S.W."/>
            <person name="Schuster L.N."/>
            <person name="Chinwalla A."/>
            <person name="Delehaunty K."/>
            <person name="Dinkelacker I."/>
            <person name="Fulton L."/>
            <person name="Fulton R."/>
            <person name="Godfrey J."/>
            <person name="Minx P."/>
            <person name="Mitreva M."/>
            <person name="Roeseler W."/>
            <person name="Tian H."/>
            <person name="Witte H."/>
            <person name="Yang S.P."/>
            <person name="Wilson R.K."/>
            <person name="Sommer R.J."/>
        </authorList>
    </citation>
    <scope>NUCLEOTIDE SEQUENCE [LARGE SCALE GENOMIC DNA]</scope>
    <source>
        <strain evidence="3">PS312</strain>
    </source>
</reference>
<dbReference type="PANTHER" id="PTHR46219">
    <property type="entry name" value="PROTEIN CBG11138"/>
    <property type="match status" value="1"/>
</dbReference>
<dbReference type="PROSITE" id="PS51670">
    <property type="entry name" value="SHKT"/>
    <property type="match status" value="2"/>
</dbReference>
<reference evidence="2" key="2">
    <citation type="submission" date="2022-06" db="UniProtKB">
        <authorList>
            <consortium name="EnsemblMetazoa"/>
        </authorList>
    </citation>
    <scope>IDENTIFICATION</scope>
    <source>
        <strain evidence="2">PS312</strain>
    </source>
</reference>
<proteinExistence type="predicted"/>
<gene>
    <name evidence="2" type="primary">WBGene00110356</name>
</gene>
<dbReference type="Gene3D" id="1.10.10.1940">
    <property type="match status" value="3"/>
</dbReference>
<dbReference type="SMART" id="SM00254">
    <property type="entry name" value="ShKT"/>
    <property type="match status" value="3"/>
</dbReference>
<evidence type="ECO:0000256" key="1">
    <source>
        <dbReference type="PROSITE-ProRule" id="PRU01005"/>
    </source>
</evidence>
<dbReference type="AlphaFoldDB" id="A0A454XY99"/>
<feature type="disulfide bond" evidence="1">
    <location>
        <begin position="115"/>
        <end position="149"/>
    </location>
</feature>
<comment type="caution">
    <text evidence="1">Lacks conserved residue(s) required for the propagation of feature annotation.</text>
</comment>